<protein>
    <submittedName>
        <fullName evidence="1">Uncharacterized protein</fullName>
    </submittedName>
</protein>
<proteinExistence type="predicted"/>
<dbReference type="EMBL" id="JAIWYP010000016">
    <property type="protein sequence ID" value="KAH3697628.1"/>
    <property type="molecule type" value="Genomic_DNA"/>
</dbReference>
<evidence type="ECO:0000313" key="1">
    <source>
        <dbReference type="EMBL" id="KAH3697628.1"/>
    </source>
</evidence>
<evidence type="ECO:0000313" key="2">
    <source>
        <dbReference type="Proteomes" id="UP000828390"/>
    </source>
</evidence>
<reference evidence="1" key="1">
    <citation type="journal article" date="2019" name="bioRxiv">
        <title>The Genome of the Zebra Mussel, Dreissena polymorpha: A Resource for Invasive Species Research.</title>
        <authorList>
            <person name="McCartney M.A."/>
            <person name="Auch B."/>
            <person name="Kono T."/>
            <person name="Mallez S."/>
            <person name="Zhang Y."/>
            <person name="Obille A."/>
            <person name="Becker A."/>
            <person name="Abrahante J.E."/>
            <person name="Garbe J."/>
            <person name="Badalamenti J.P."/>
            <person name="Herman A."/>
            <person name="Mangelson H."/>
            <person name="Liachko I."/>
            <person name="Sullivan S."/>
            <person name="Sone E.D."/>
            <person name="Koren S."/>
            <person name="Silverstein K.A.T."/>
            <person name="Beckman K.B."/>
            <person name="Gohl D.M."/>
        </authorList>
    </citation>
    <scope>NUCLEOTIDE SEQUENCE</scope>
    <source>
        <strain evidence="1">Duluth1</strain>
        <tissue evidence="1">Whole animal</tissue>
    </source>
</reference>
<keyword evidence="2" id="KW-1185">Reference proteome</keyword>
<accession>A0A9D4BLK7</accession>
<dbReference type="Proteomes" id="UP000828390">
    <property type="component" value="Unassembled WGS sequence"/>
</dbReference>
<comment type="caution">
    <text evidence="1">The sequence shown here is derived from an EMBL/GenBank/DDBJ whole genome shotgun (WGS) entry which is preliminary data.</text>
</comment>
<sequence>MNTHLQTQIHGNHLAMDLTILIKKLSTEAKMKLNEPFGQEMNNDDASTDGEGVSPIWWSLDSVTDVDDDTIYACDVKNENNPIESDTESTQMKLGLMTGHNNHKKGIQNK</sequence>
<reference evidence="1" key="2">
    <citation type="submission" date="2020-11" db="EMBL/GenBank/DDBJ databases">
        <authorList>
            <person name="McCartney M.A."/>
            <person name="Auch B."/>
            <person name="Kono T."/>
            <person name="Mallez S."/>
            <person name="Becker A."/>
            <person name="Gohl D.M."/>
            <person name="Silverstein K.A.T."/>
            <person name="Koren S."/>
            <person name="Bechman K.B."/>
            <person name="Herman A."/>
            <person name="Abrahante J.E."/>
            <person name="Garbe J."/>
        </authorList>
    </citation>
    <scope>NUCLEOTIDE SEQUENCE</scope>
    <source>
        <strain evidence="1">Duluth1</strain>
        <tissue evidence="1">Whole animal</tissue>
    </source>
</reference>
<name>A0A9D4BLK7_DREPO</name>
<organism evidence="1 2">
    <name type="scientific">Dreissena polymorpha</name>
    <name type="common">Zebra mussel</name>
    <name type="synonym">Mytilus polymorpha</name>
    <dbReference type="NCBI Taxonomy" id="45954"/>
    <lineage>
        <taxon>Eukaryota</taxon>
        <taxon>Metazoa</taxon>
        <taxon>Spiralia</taxon>
        <taxon>Lophotrochozoa</taxon>
        <taxon>Mollusca</taxon>
        <taxon>Bivalvia</taxon>
        <taxon>Autobranchia</taxon>
        <taxon>Heteroconchia</taxon>
        <taxon>Euheterodonta</taxon>
        <taxon>Imparidentia</taxon>
        <taxon>Neoheterodontei</taxon>
        <taxon>Myida</taxon>
        <taxon>Dreissenoidea</taxon>
        <taxon>Dreissenidae</taxon>
        <taxon>Dreissena</taxon>
    </lineage>
</organism>
<dbReference type="AlphaFoldDB" id="A0A9D4BLK7"/>
<gene>
    <name evidence="1" type="ORF">DPMN_085133</name>
</gene>